<evidence type="ECO:0000259" key="6">
    <source>
        <dbReference type="PROSITE" id="PS51379"/>
    </source>
</evidence>
<dbReference type="InterPro" id="IPR050572">
    <property type="entry name" value="Fe-S_Ferredoxin"/>
</dbReference>
<protein>
    <submittedName>
        <fullName evidence="7">4Fe-4S binding protein</fullName>
    </submittedName>
</protein>
<keyword evidence="4" id="KW-0411">Iron-sulfur</keyword>
<evidence type="ECO:0000256" key="3">
    <source>
        <dbReference type="ARBA" id="ARBA00023004"/>
    </source>
</evidence>
<dbReference type="GO" id="GO:0010181">
    <property type="term" value="F:FMN binding"/>
    <property type="evidence" value="ECO:0007669"/>
    <property type="project" value="InterPro"/>
</dbReference>
<dbReference type="InterPro" id="IPR008254">
    <property type="entry name" value="Flavodoxin/NO_synth"/>
</dbReference>
<dbReference type="GO" id="GO:0016651">
    <property type="term" value="F:oxidoreductase activity, acting on NAD(P)H"/>
    <property type="evidence" value="ECO:0007669"/>
    <property type="project" value="UniProtKB-ARBA"/>
</dbReference>
<dbReference type="AlphaFoldDB" id="A0A938X8Z5"/>
<accession>A0A938X8Z5</accession>
<dbReference type="SUPFAM" id="SSF52218">
    <property type="entry name" value="Flavoproteins"/>
    <property type="match status" value="1"/>
</dbReference>
<dbReference type="EMBL" id="JACJKY010000016">
    <property type="protein sequence ID" value="MBM6921426.1"/>
    <property type="molecule type" value="Genomic_DNA"/>
</dbReference>
<keyword evidence="2" id="KW-0479">Metal-binding</keyword>
<evidence type="ECO:0000256" key="2">
    <source>
        <dbReference type="ARBA" id="ARBA00022723"/>
    </source>
</evidence>
<dbReference type="InterPro" id="IPR017900">
    <property type="entry name" value="4Fe4S_Fe_S_CS"/>
</dbReference>
<evidence type="ECO:0000256" key="4">
    <source>
        <dbReference type="ARBA" id="ARBA00023014"/>
    </source>
</evidence>
<evidence type="ECO:0000256" key="1">
    <source>
        <dbReference type="ARBA" id="ARBA00022485"/>
    </source>
</evidence>
<dbReference type="Gene3D" id="3.30.70.20">
    <property type="match status" value="1"/>
</dbReference>
<keyword evidence="1" id="KW-0004">4Fe-4S</keyword>
<organism evidence="7 8">
    <name type="scientific">Merdimmobilis hominis</name>
    <dbReference type="NCBI Taxonomy" id="2897707"/>
    <lineage>
        <taxon>Bacteria</taxon>
        <taxon>Bacillati</taxon>
        <taxon>Bacillota</taxon>
        <taxon>Clostridia</taxon>
        <taxon>Eubacteriales</taxon>
        <taxon>Oscillospiraceae</taxon>
        <taxon>Merdimmobilis</taxon>
    </lineage>
</organism>
<evidence type="ECO:0000259" key="5">
    <source>
        <dbReference type="PROSITE" id="PS50902"/>
    </source>
</evidence>
<dbReference type="PANTHER" id="PTHR43687:SF1">
    <property type="entry name" value="FERREDOXIN III"/>
    <property type="match status" value="1"/>
</dbReference>
<dbReference type="PANTHER" id="PTHR43687">
    <property type="entry name" value="ADENYLYLSULFATE REDUCTASE, BETA SUBUNIT"/>
    <property type="match status" value="1"/>
</dbReference>
<name>A0A938X8Z5_9FIRM</name>
<dbReference type="Pfam" id="PF12837">
    <property type="entry name" value="Fer4_6"/>
    <property type="match status" value="1"/>
</dbReference>
<dbReference type="InterPro" id="IPR017896">
    <property type="entry name" value="4Fe4S_Fe-S-bd"/>
</dbReference>
<evidence type="ECO:0000313" key="8">
    <source>
        <dbReference type="Proteomes" id="UP000774750"/>
    </source>
</evidence>
<dbReference type="Pfam" id="PF00037">
    <property type="entry name" value="Fer4"/>
    <property type="match status" value="1"/>
</dbReference>
<proteinExistence type="predicted"/>
<feature type="domain" description="Flavodoxin-like" evidence="5">
    <location>
        <begin position="2"/>
        <end position="145"/>
    </location>
</feature>
<gene>
    <name evidence="7" type="ORF">H6A12_09690</name>
</gene>
<feature type="domain" description="4Fe-4S ferredoxin-type" evidence="6">
    <location>
        <begin position="172"/>
        <end position="200"/>
    </location>
</feature>
<feature type="domain" description="4Fe-4S ferredoxin-type" evidence="6">
    <location>
        <begin position="203"/>
        <end position="227"/>
    </location>
</feature>
<reference evidence="7" key="1">
    <citation type="submission" date="2020-08" db="EMBL/GenBank/DDBJ databases">
        <authorList>
            <person name="Cejkova D."/>
            <person name="Kubasova T."/>
            <person name="Jahodarova E."/>
            <person name="Rychlik I."/>
        </authorList>
    </citation>
    <scope>NUCLEOTIDE SEQUENCE</scope>
    <source>
        <strain evidence="7">An559</strain>
    </source>
</reference>
<dbReference type="InterPro" id="IPR029039">
    <property type="entry name" value="Flavoprotein-like_sf"/>
</dbReference>
<dbReference type="GO" id="GO:0046872">
    <property type="term" value="F:metal ion binding"/>
    <property type="evidence" value="ECO:0007669"/>
    <property type="project" value="UniProtKB-KW"/>
</dbReference>
<dbReference type="PROSITE" id="PS00198">
    <property type="entry name" value="4FE4S_FER_1"/>
    <property type="match status" value="1"/>
</dbReference>
<keyword evidence="3" id="KW-0408">Iron</keyword>
<reference evidence="7" key="2">
    <citation type="journal article" date="2021" name="Sci. Rep.">
        <title>The distribution of antibiotic resistance genes in chicken gut microbiota commensals.</title>
        <authorList>
            <person name="Juricova H."/>
            <person name="Matiasovicova J."/>
            <person name="Kubasova T."/>
            <person name="Cejkova D."/>
            <person name="Rychlik I."/>
        </authorList>
    </citation>
    <scope>NUCLEOTIDE SEQUENCE</scope>
    <source>
        <strain evidence="7">An559</strain>
    </source>
</reference>
<dbReference type="Proteomes" id="UP000774750">
    <property type="component" value="Unassembled WGS sequence"/>
</dbReference>
<dbReference type="GO" id="GO:0051539">
    <property type="term" value="F:4 iron, 4 sulfur cluster binding"/>
    <property type="evidence" value="ECO:0007669"/>
    <property type="project" value="UniProtKB-KW"/>
</dbReference>
<evidence type="ECO:0000313" key="7">
    <source>
        <dbReference type="EMBL" id="MBM6921426.1"/>
    </source>
</evidence>
<dbReference type="RefSeq" id="WP_204447371.1">
    <property type="nucleotide sequence ID" value="NZ_JACJKY010000016.1"/>
</dbReference>
<dbReference type="PROSITE" id="PS50902">
    <property type="entry name" value="FLAVODOXIN_LIKE"/>
    <property type="match status" value="1"/>
</dbReference>
<keyword evidence="8" id="KW-1185">Reference proteome</keyword>
<sequence>MNVLSYFSPTGGTKRAVSMFAEAMGGAFTNVDLTNYEVRQQPISLTPSDLLIVGVPVYGGRLPAVDDLLDCFAGDHTPCIVCSCFGNRDFDDALLELSDEMIARGFEVIAGCALVIPHVYSDRLGAFRPDEADQAEITAFAEQVRAKLSANDHTLPHIPGNRPYKEWNKPERAPQHDESCTSCGACAVVCPVRAIDKVTFAADPTRCIQCMRCVRQCPEHARALDMSAIKERLESLFLRRADNTFFL</sequence>
<dbReference type="SUPFAM" id="SSF46548">
    <property type="entry name" value="alpha-helical ferredoxin"/>
    <property type="match status" value="1"/>
</dbReference>
<dbReference type="PROSITE" id="PS51379">
    <property type="entry name" value="4FE4S_FER_2"/>
    <property type="match status" value="2"/>
</dbReference>
<dbReference type="Gene3D" id="3.40.50.360">
    <property type="match status" value="1"/>
</dbReference>
<comment type="caution">
    <text evidence="7">The sequence shown here is derived from an EMBL/GenBank/DDBJ whole genome shotgun (WGS) entry which is preliminary data.</text>
</comment>